<comment type="caution">
    <text evidence="1">The sequence shown here is derived from an EMBL/GenBank/DDBJ whole genome shotgun (WGS) entry which is preliminary data.</text>
</comment>
<dbReference type="Proteomes" id="UP001060215">
    <property type="component" value="Chromosome 11"/>
</dbReference>
<keyword evidence="2" id="KW-1185">Reference proteome</keyword>
<dbReference type="EMBL" id="CM045768">
    <property type="protein sequence ID" value="KAI7983549.1"/>
    <property type="molecule type" value="Genomic_DNA"/>
</dbReference>
<proteinExistence type="predicted"/>
<name>A0ACC0F4Z6_9ERIC</name>
<organism evidence="1 2">
    <name type="scientific">Camellia lanceoleosa</name>
    <dbReference type="NCBI Taxonomy" id="1840588"/>
    <lineage>
        <taxon>Eukaryota</taxon>
        <taxon>Viridiplantae</taxon>
        <taxon>Streptophyta</taxon>
        <taxon>Embryophyta</taxon>
        <taxon>Tracheophyta</taxon>
        <taxon>Spermatophyta</taxon>
        <taxon>Magnoliopsida</taxon>
        <taxon>eudicotyledons</taxon>
        <taxon>Gunneridae</taxon>
        <taxon>Pentapetalae</taxon>
        <taxon>asterids</taxon>
        <taxon>Ericales</taxon>
        <taxon>Theaceae</taxon>
        <taxon>Camellia</taxon>
    </lineage>
</organism>
<evidence type="ECO:0000313" key="2">
    <source>
        <dbReference type="Proteomes" id="UP001060215"/>
    </source>
</evidence>
<accession>A0ACC0F4Z6</accession>
<gene>
    <name evidence="1" type="ORF">LOK49_LG15G00916</name>
</gene>
<feature type="non-terminal residue" evidence="1">
    <location>
        <position position="62"/>
    </location>
</feature>
<protein>
    <submittedName>
        <fullName evidence="1">Uncharacterized protein</fullName>
    </submittedName>
</protein>
<evidence type="ECO:0000313" key="1">
    <source>
        <dbReference type="EMBL" id="KAI7983549.1"/>
    </source>
</evidence>
<sequence length="62" mass="7187">MVIEFKILYKLSDALIQFQSYTVNLYCRDVLRWGKNIGSAKTWTKKRAGVVVYNRASSLETL</sequence>
<reference evidence="1 2" key="1">
    <citation type="journal article" date="2022" name="Plant J.">
        <title>Chromosome-level genome of Camellia lanceoleosa provides a valuable resource for understanding genome evolution and self-incompatibility.</title>
        <authorList>
            <person name="Gong W."/>
            <person name="Xiao S."/>
            <person name="Wang L."/>
            <person name="Liao Z."/>
            <person name="Chang Y."/>
            <person name="Mo W."/>
            <person name="Hu G."/>
            <person name="Li W."/>
            <person name="Zhao G."/>
            <person name="Zhu H."/>
            <person name="Hu X."/>
            <person name="Ji K."/>
            <person name="Xiang X."/>
            <person name="Song Q."/>
            <person name="Yuan D."/>
            <person name="Jin S."/>
            <person name="Zhang L."/>
        </authorList>
    </citation>
    <scope>NUCLEOTIDE SEQUENCE [LARGE SCALE GENOMIC DNA]</scope>
    <source>
        <strain evidence="1">SQ_2022a</strain>
    </source>
</reference>